<evidence type="ECO:0000256" key="3">
    <source>
        <dbReference type="SAM" id="MobiDB-lite"/>
    </source>
</evidence>
<dbReference type="CDD" id="cd10917">
    <property type="entry name" value="CE4_NodB_like_6s_7s"/>
    <property type="match status" value="1"/>
</dbReference>
<dbReference type="Gene3D" id="3.20.20.370">
    <property type="entry name" value="Glycoside hydrolase/deacetylase"/>
    <property type="match status" value="1"/>
</dbReference>
<dbReference type="InterPro" id="IPR050248">
    <property type="entry name" value="Polysacc_deacetylase_ArnD"/>
</dbReference>
<dbReference type="InterPro" id="IPR002509">
    <property type="entry name" value="NODB_dom"/>
</dbReference>
<dbReference type="PANTHER" id="PTHR10587:SF133">
    <property type="entry name" value="CHITIN DEACETYLASE 1-RELATED"/>
    <property type="match status" value="1"/>
</dbReference>
<keyword evidence="1" id="KW-0479">Metal-binding</keyword>
<evidence type="ECO:0000259" key="5">
    <source>
        <dbReference type="PROSITE" id="PS51677"/>
    </source>
</evidence>
<comment type="caution">
    <text evidence="6">The sequence shown here is derived from an EMBL/GenBank/DDBJ whole genome shotgun (WGS) entry which is preliminary data.</text>
</comment>
<name>A0ABP6PK06_9ACTN</name>
<feature type="compositionally biased region" description="Pro residues" evidence="3">
    <location>
        <begin position="31"/>
        <end position="46"/>
    </location>
</feature>
<reference evidence="7" key="1">
    <citation type="journal article" date="2019" name="Int. J. Syst. Evol. Microbiol.">
        <title>The Global Catalogue of Microorganisms (GCM) 10K type strain sequencing project: providing services to taxonomists for standard genome sequencing and annotation.</title>
        <authorList>
            <consortium name="The Broad Institute Genomics Platform"/>
            <consortium name="The Broad Institute Genome Sequencing Center for Infectious Disease"/>
            <person name="Wu L."/>
            <person name="Ma J."/>
        </authorList>
    </citation>
    <scope>NUCLEOTIDE SEQUENCE [LARGE SCALE GENOMIC DNA]</scope>
    <source>
        <strain evidence="7">JCM 15614</strain>
    </source>
</reference>
<keyword evidence="2" id="KW-0378">Hydrolase</keyword>
<evidence type="ECO:0000256" key="1">
    <source>
        <dbReference type="ARBA" id="ARBA00022723"/>
    </source>
</evidence>
<gene>
    <name evidence="6" type="ORF">GCM10010531_39450</name>
</gene>
<feature type="domain" description="NodB homology" evidence="5">
    <location>
        <begin position="86"/>
        <end position="272"/>
    </location>
</feature>
<keyword evidence="4" id="KW-0732">Signal</keyword>
<dbReference type="PROSITE" id="PS51677">
    <property type="entry name" value="NODB"/>
    <property type="match status" value="1"/>
</dbReference>
<feature type="region of interest" description="Disordered" evidence="3">
    <location>
        <begin position="26"/>
        <end position="48"/>
    </location>
</feature>
<dbReference type="SUPFAM" id="SSF88713">
    <property type="entry name" value="Glycoside hydrolase/deacetylase"/>
    <property type="match status" value="1"/>
</dbReference>
<organism evidence="6 7">
    <name type="scientific">Blastococcus jejuensis</name>
    <dbReference type="NCBI Taxonomy" id="351224"/>
    <lineage>
        <taxon>Bacteria</taxon>
        <taxon>Bacillati</taxon>
        <taxon>Actinomycetota</taxon>
        <taxon>Actinomycetes</taxon>
        <taxon>Geodermatophilales</taxon>
        <taxon>Geodermatophilaceae</taxon>
        <taxon>Blastococcus</taxon>
    </lineage>
</organism>
<dbReference type="PANTHER" id="PTHR10587">
    <property type="entry name" value="GLYCOSYL TRANSFERASE-RELATED"/>
    <property type="match status" value="1"/>
</dbReference>
<protein>
    <recommendedName>
        <fullName evidence="5">NodB homology domain-containing protein</fullName>
    </recommendedName>
</protein>
<dbReference type="Proteomes" id="UP001499924">
    <property type="component" value="Unassembled WGS sequence"/>
</dbReference>
<evidence type="ECO:0000256" key="4">
    <source>
        <dbReference type="SAM" id="SignalP"/>
    </source>
</evidence>
<evidence type="ECO:0000313" key="7">
    <source>
        <dbReference type="Proteomes" id="UP001499924"/>
    </source>
</evidence>
<feature type="chain" id="PRO_5046808722" description="NodB homology domain-containing protein" evidence="4">
    <location>
        <begin position="29"/>
        <end position="509"/>
    </location>
</feature>
<evidence type="ECO:0000313" key="6">
    <source>
        <dbReference type="EMBL" id="GAA3181367.1"/>
    </source>
</evidence>
<dbReference type="Pfam" id="PF01522">
    <property type="entry name" value="Polysacc_deac_1"/>
    <property type="match status" value="1"/>
</dbReference>
<dbReference type="RefSeq" id="WP_344690772.1">
    <property type="nucleotide sequence ID" value="NZ_BAAAVV010000014.1"/>
</dbReference>
<feature type="signal peptide" evidence="4">
    <location>
        <begin position="1"/>
        <end position="28"/>
    </location>
</feature>
<sequence length="509" mass="53935">MRRPHAGRILLVGLVVVATSLLGTPAQAAPDPGPPPNPLEEGPWPPSEVLAVDPATVDPPLSAAAAISDCPAAPYGVQRTAPGSGRTVALTFDDGPGASTEAILAILRQYNVTATFFNIGVNETVRPALVRAAYDQGVLLANHTWSHPDMSRETAATQAAEMDNASAQQASVTGRYPCFFRPPYGTTNATTLNLAQARNMAVFNWSVDTEDWKAAGSGDAYWVNRIISLAQGGGSQTHPVVLLHNQPRAMPATVAALPTIIEFYRDRGYTFVDLAGRTAAPPAPVERRITGDWDGNGTTTPGLVRGNVWYLRNSNSTGPADIVLGYGRAGDRVVTGDWDGNGTTTPGIVRGNVWYLRNSNTSGPGEIGFGYGWSSDRVVTGDWDGDGDTTPGLVRGNVWYLRNSNTTGPGEIGFAYGRASDRVITGDWDGDGDTTPGIVRESTWYLRNSNTTGPGEIGFGYGRASDDVVTGDWDGLNGNTTPGVVRDTTWYLRNANNAGPGEWGLIFAP</sequence>
<proteinExistence type="predicted"/>
<dbReference type="InterPro" id="IPR011330">
    <property type="entry name" value="Glyco_hydro/deAcase_b/a-brl"/>
</dbReference>
<accession>A0ABP6PK06</accession>
<dbReference type="EMBL" id="BAAAVV010000014">
    <property type="protein sequence ID" value="GAA3181367.1"/>
    <property type="molecule type" value="Genomic_DNA"/>
</dbReference>
<evidence type="ECO:0000256" key="2">
    <source>
        <dbReference type="ARBA" id="ARBA00022801"/>
    </source>
</evidence>
<keyword evidence="7" id="KW-1185">Reference proteome</keyword>